<evidence type="ECO:0000313" key="16">
    <source>
        <dbReference type="EMBL" id="EDO31426.1"/>
    </source>
</evidence>
<dbReference type="Pfam" id="PF10613">
    <property type="entry name" value="Lig_chan-Glu_bd"/>
    <property type="match status" value="1"/>
</dbReference>
<keyword evidence="3" id="KW-1003">Cell membrane</keyword>
<feature type="site" description="Crucial to convey clamshell closure to channel opening" evidence="13">
    <location>
        <position position="623"/>
    </location>
</feature>
<evidence type="ECO:0000256" key="1">
    <source>
        <dbReference type="ARBA" id="ARBA00004651"/>
    </source>
</evidence>
<feature type="binding site" evidence="12">
    <location>
        <position position="647"/>
    </location>
    <ligand>
        <name>L-glutamate</name>
        <dbReference type="ChEBI" id="CHEBI:29985"/>
    </ligand>
</feature>
<comment type="subcellular location">
    <subcellularLocation>
        <location evidence="1">Cell membrane</location>
        <topology evidence="1">Multi-pass membrane protein</topology>
    </subcellularLocation>
</comment>
<keyword evidence="8" id="KW-0675">Receptor</keyword>
<dbReference type="InterPro" id="IPR001508">
    <property type="entry name" value="Iono_Glu_rcpt_met"/>
</dbReference>
<dbReference type="GO" id="GO:0015276">
    <property type="term" value="F:ligand-gated monoatomic ion channel activity"/>
    <property type="evidence" value="ECO:0000318"/>
    <property type="project" value="GO_Central"/>
</dbReference>
<dbReference type="AlphaFoldDB" id="A7SXZ5"/>
<evidence type="ECO:0000256" key="4">
    <source>
        <dbReference type="ARBA" id="ARBA00022692"/>
    </source>
</evidence>
<organism evidence="16 17">
    <name type="scientific">Nematostella vectensis</name>
    <name type="common">Starlet sea anemone</name>
    <dbReference type="NCBI Taxonomy" id="45351"/>
    <lineage>
        <taxon>Eukaryota</taxon>
        <taxon>Metazoa</taxon>
        <taxon>Cnidaria</taxon>
        <taxon>Anthozoa</taxon>
        <taxon>Hexacorallia</taxon>
        <taxon>Actiniaria</taxon>
        <taxon>Edwardsiidae</taxon>
        <taxon>Nematostella</taxon>
    </lineage>
</organism>
<evidence type="ECO:0000256" key="14">
    <source>
        <dbReference type="SAM" id="Phobius"/>
    </source>
</evidence>
<proteinExistence type="predicted"/>
<dbReference type="InterPro" id="IPR001320">
    <property type="entry name" value="Iontro_rcpt_C"/>
</dbReference>
<evidence type="ECO:0000256" key="13">
    <source>
        <dbReference type="PIRSR" id="PIRSR601508-2"/>
    </source>
</evidence>
<evidence type="ECO:0000259" key="15">
    <source>
        <dbReference type="SMART" id="SM00079"/>
    </source>
</evidence>
<feature type="transmembrane region" description="Helical" evidence="14">
    <location>
        <begin position="522"/>
        <end position="540"/>
    </location>
</feature>
<dbReference type="Gene3D" id="1.10.287.70">
    <property type="match status" value="1"/>
</dbReference>
<dbReference type="Gene3D" id="3.40.190.10">
    <property type="entry name" value="Periplasmic binding protein-like II"/>
    <property type="match status" value="1"/>
</dbReference>
<dbReference type="EMBL" id="DS469901">
    <property type="protein sequence ID" value="EDO31426.1"/>
    <property type="molecule type" value="Genomic_DNA"/>
</dbReference>
<name>A7SXZ5_NEMVE</name>
<evidence type="ECO:0000256" key="11">
    <source>
        <dbReference type="ARBA" id="ARBA00023303"/>
    </source>
</evidence>
<dbReference type="STRING" id="45351.A7SXZ5"/>
<protein>
    <recommendedName>
        <fullName evidence="15">Ionotropic glutamate receptor C-terminal domain-containing protein</fullName>
    </recommendedName>
</protein>
<feature type="transmembrane region" description="Helical" evidence="14">
    <location>
        <begin position="590"/>
        <end position="608"/>
    </location>
</feature>
<evidence type="ECO:0000256" key="5">
    <source>
        <dbReference type="ARBA" id="ARBA00022989"/>
    </source>
</evidence>
<feature type="binding site" evidence="12">
    <location>
        <position position="474"/>
    </location>
    <ligand>
        <name>L-glutamate</name>
        <dbReference type="ChEBI" id="CHEBI:29985"/>
    </ligand>
</feature>
<keyword evidence="17" id="KW-1185">Reference proteome</keyword>
<dbReference type="GO" id="GO:0038023">
    <property type="term" value="F:signaling receptor activity"/>
    <property type="evidence" value="ECO:0000318"/>
    <property type="project" value="GO_Central"/>
</dbReference>
<evidence type="ECO:0000256" key="6">
    <source>
        <dbReference type="ARBA" id="ARBA00023065"/>
    </source>
</evidence>
<keyword evidence="5 14" id="KW-1133">Transmembrane helix</keyword>
<sequence length="983" mass="110555">MYSVHLMLIMSASASLVKNGAPFVLIIANQSVRNDKEVVFHLENEANVTWFLKTNASLDEITTELWSDEMARQAQIIIGCLGNVLEKQVVSFARYHNIPFVCMEPSNQLTQGQPFMEIGQSPLSTAESIYLVAKETLASHVIFLGSQEQTADILPVLMLRDNSRLFKEKEKLFTFAGIDELSRLSTKIEQQRSEMRVSAFTGKRIDTITVVIAILADLSIPMNGSLWNSTFDLFPTTQTYWLVFNHGNWRSIEDVGISDLKKRHQLLLVDFPHYNDPSVLVDVFLFIKRTLRTSPAKPNATRTINSPETYSNASLFYRNLEATLKEYKHGKTTCNIRRLMRKNSSNVATIKDGKLFPFDNSMRPNLLCKDPAAICVTLIPSDPVTLVGEDVVTSQADCTLGHICTQYEPVNASDPTKGKRPVLHCCYGFTIDLLVSLERDLGVQFEMYIVQDLSSWNNLVGEVVLGRADLAAAPIAITNARLKDVEYASPIQQLEIYIVMSQNRAKISLDWLAFIRPFDNSLWFVIFGLSFALVFYIWWMDQWSPYGRDNKKILSDPSNFTLPVSFSYVFSSVFKINLDDVTARSPSARFTYAVFSFGTLIMVSSYTANLTASLVQELQTFPISGIYDEKFQDPNSGFTFATEKGASVEFLLKRSANPALTSVGKNMIYSGVNTDNLELLHTGKLDAYIYYTPYIGHMASKKTGAKFKLVGKRIHSEASSFAFQKGSPWIANISSQFRKYASQEYFKETEKKWFNSLDQDVVLQAEEITLLHFRGLFLSLPGATGLSILVLVLEKYVYRRSTRKVRRIQVKGDADRCGACAEGLVSLSANKSIEILNLIHPRLACGCTMHPLFPAEFSSLNMAAQRKMAYTTPNKTPTKRVNYFSHFPHFLRPYKGQPRLTLRVHRSRRYCKVRKRMDCMAFKTAKDVASLQGMLQSVSCKDATATQPMTGRRNLLDQLAHPNAPVAAIPQPATNAVGVHPTP</sequence>
<accession>A7SXZ5</accession>
<evidence type="ECO:0000256" key="9">
    <source>
        <dbReference type="ARBA" id="ARBA00023180"/>
    </source>
</evidence>
<dbReference type="FunFam" id="3.40.190.10:FF:000516">
    <property type="entry name" value="Predicted protein"/>
    <property type="match status" value="1"/>
</dbReference>
<dbReference type="Proteomes" id="UP000001593">
    <property type="component" value="Unassembled WGS sequence"/>
</dbReference>
<dbReference type="InterPro" id="IPR019594">
    <property type="entry name" value="Glu/Gly-bd"/>
</dbReference>
<reference evidence="16 17" key="1">
    <citation type="journal article" date="2007" name="Science">
        <title>Sea anemone genome reveals ancestral eumetazoan gene repertoire and genomic organization.</title>
        <authorList>
            <person name="Putnam N.H."/>
            <person name="Srivastava M."/>
            <person name="Hellsten U."/>
            <person name="Dirks B."/>
            <person name="Chapman J."/>
            <person name="Salamov A."/>
            <person name="Terry A."/>
            <person name="Shapiro H."/>
            <person name="Lindquist E."/>
            <person name="Kapitonov V.V."/>
            <person name="Jurka J."/>
            <person name="Genikhovich G."/>
            <person name="Grigoriev I.V."/>
            <person name="Lucas S.M."/>
            <person name="Steele R.E."/>
            <person name="Finnerty J.R."/>
            <person name="Technau U."/>
            <person name="Martindale M.Q."/>
            <person name="Rokhsar D.S."/>
        </authorList>
    </citation>
    <scope>NUCLEOTIDE SEQUENCE [LARGE SCALE GENOMIC DNA]</scope>
    <source>
        <strain evidence="17">CH2 X CH6</strain>
    </source>
</reference>
<keyword evidence="4 14" id="KW-0812">Transmembrane</keyword>
<feature type="domain" description="Ionotropic glutamate receptor C-terminal" evidence="15">
    <location>
        <begin position="409"/>
        <end position="756"/>
    </location>
</feature>
<dbReference type="SUPFAM" id="SSF53850">
    <property type="entry name" value="Periplasmic binding protein-like II"/>
    <property type="match status" value="1"/>
</dbReference>
<keyword evidence="2" id="KW-0813">Transport</keyword>
<keyword evidence="10" id="KW-1071">Ligand-gated ion channel</keyword>
<keyword evidence="9" id="KW-0325">Glycoprotein</keyword>
<gene>
    <name evidence="16" type="ORF">NEMVEDRAFT_v1g219279</name>
</gene>
<dbReference type="GO" id="GO:0005886">
    <property type="term" value="C:plasma membrane"/>
    <property type="evidence" value="ECO:0000318"/>
    <property type="project" value="GO_Central"/>
</dbReference>
<dbReference type="FunFam" id="1.10.287.70:FF:000319">
    <property type="entry name" value="Predicted protein"/>
    <property type="match status" value="1"/>
</dbReference>
<dbReference type="InParanoid" id="A7SXZ5"/>
<feature type="site" description="Interaction with the cone snail toxin Con-ikot-ikot" evidence="13">
    <location>
        <position position="653"/>
    </location>
</feature>
<dbReference type="InterPro" id="IPR015683">
    <property type="entry name" value="Ionotropic_Glu_rcpt"/>
</dbReference>
<dbReference type="HOGENOM" id="CLU_303122_0_0_1"/>
<keyword evidence="6" id="KW-0406">Ion transport</keyword>
<dbReference type="PRINTS" id="PR00177">
    <property type="entry name" value="NMDARECEPTOR"/>
</dbReference>
<feature type="transmembrane region" description="Helical" evidence="14">
    <location>
        <begin position="776"/>
        <end position="798"/>
    </location>
</feature>
<dbReference type="eggNOG" id="KOG4440">
    <property type="taxonomic scope" value="Eukaryota"/>
</dbReference>
<dbReference type="PANTHER" id="PTHR18966">
    <property type="entry name" value="IONOTROPIC GLUTAMATE RECEPTOR"/>
    <property type="match status" value="1"/>
</dbReference>
<dbReference type="Pfam" id="PF00060">
    <property type="entry name" value="Lig_chan"/>
    <property type="match status" value="1"/>
</dbReference>
<evidence type="ECO:0000313" key="17">
    <source>
        <dbReference type="Proteomes" id="UP000001593"/>
    </source>
</evidence>
<dbReference type="SMART" id="SM00079">
    <property type="entry name" value="PBPe"/>
    <property type="match status" value="1"/>
</dbReference>
<keyword evidence="11" id="KW-0407">Ion channel</keyword>
<evidence type="ECO:0000256" key="7">
    <source>
        <dbReference type="ARBA" id="ARBA00023136"/>
    </source>
</evidence>
<evidence type="ECO:0000256" key="2">
    <source>
        <dbReference type="ARBA" id="ARBA00022448"/>
    </source>
</evidence>
<evidence type="ECO:0000256" key="3">
    <source>
        <dbReference type="ARBA" id="ARBA00022475"/>
    </source>
</evidence>
<evidence type="ECO:0000256" key="12">
    <source>
        <dbReference type="PIRSR" id="PIRSR601508-1"/>
    </source>
</evidence>
<evidence type="ECO:0000256" key="8">
    <source>
        <dbReference type="ARBA" id="ARBA00023170"/>
    </source>
</evidence>
<feature type="binding site" evidence="12">
    <location>
        <position position="481"/>
    </location>
    <ligand>
        <name>L-glutamate</name>
        <dbReference type="ChEBI" id="CHEBI:29985"/>
    </ligand>
</feature>
<keyword evidence="7 14" id="KW-0472">Membrane</keyword>
<evidence type="ECO:0000256" key="10">
    <source>
        <dbReference type="ARBA" id="ARBA00023286"/>
    </source>
</evidence>
<feature type="site" description="Interaction with the cone snail toxin Con-ikot-ikot" evidence="13">
    <location>
        <position position="739"/>
    </location>
</feature>